<evidence type="ECO:0000313" key="3">
    <source>
        <dbReference type="Proteomes" id="UP000663505"/>
    </source>
</evidence>
<feature type="transmembrane region" description="Helical" evidence="1">
    <location>
        <begin position="191"/>
        <end position="211"/>
    </location>
</feature>
<keyword evidence="1" id="KW-1133">Transmembrane helix</keyword>
<accession>A0A9X7VY78</accession>
<feature type="transmembrane region" description="Helical" evidence="1">
    <location>
        <begin position="60"/>
        <end position="79"/>
    </location>
</feature>
<feature type="transmembrane region" description="Helical" evidence="1">
    <location>
        <begin position="279"/>
        <end position="297"/>
    </location>
</feature>
<feature type="transmembrane region" description="Helical" evidence="1">
    <location>
        <begin position="139"/>
        <end position="155"/>
    </location>
</feature>
<dbReference type="InterPro" id="IPR006160">
    <property type="entry name" value="SCFA_transpt_AtoE"/>
</dbReference>
<proteinExistence type="predicted"/>
<sequence>MLKRFTDVCVRYVQRWMPDPYLFAVILTLIVVVLDFLFVKNASMIGIINAWYSGVWGDKNILTFALQMILILVTGYTLAQTPLIQRLLKRLASIPKNQVQAAILTFVVAGIASLLNWGLGLVVGAVLAREILKKLKSDIHFGYIVAAGYMGYIVWTNGFSSSIALANTDPGNSLNIIYKLTHQVVGFNDSIFQPFSWIPVLAIFILIPLALKWMAPTESFTPNIDSIAESMATSEQAAAVEPTAGTRHTFAEMLENAWIFNLILAAAGIVYFVESGFALTINSVIMLFTVLGLLLHWTPIRFIHAFYESAKTSGSLILQYPLYGGVMALMAYSPATDIAPLQVVISNALVRHANATTLPLFNYIGSCIIALFVPSGGGHWGVQGPVTIETAKAMGLTSQVYLGKLSMSVAVGEQVTNMIQPFWALPVLALAKLGVRDMMGFTVVAFLIGLVVFGLGTLIPAI</sequence>
<dbReference type="EMBL" id="CP071182">
    <property type="protein sequence ID" value="QSO47276.1"/>
    <property type="molecule type" value="Genomic_DNA"/>
</dbReference>
<dbReference type="AlphaFoldDB" id="A0A9X7VY78"/>
<organism evidence="2 3">
    <name type="scientific">Alicyclobacillus mengziensis</name>
    <dbReference type="NCBI Taxonomy" id="2931921"/>
    <lineage>
        <taxon>Bacteria</taxon>
        <taxon>Bacillati</taxon>
        <taxon>Bacillota</taxon>
        <taxon>Bacilli</taxon>
        <taxon>Bacillales</taxon>
        <taxon>Alicyclobacillaceae</taxon>
        <taxon>Alicyclobacillus</taxon>
    </lineage>
</organism>
<dbReference type="GO" id="GO:0005886">
    <property type="term" value="C:plasma membrane"/>
    <property type="evidence" value="ECO:0007669"/>
    <property type="project" value="TreeGrafter"/>
</dbReference>
<dbReference type="RefSeq" id="WP_206656636.1">
    <property type="nucleotide sequence ID" value="NZ_CP071182.1"/>
</dbReference>
<feature type="transmembrane region" description="Helical" evidence="1">
    <location>
        <begin position="257"/>
        <end position="273"/>
    </location>
</feature>
<protein>
    <submittedName>
        <fullName evidence="2">Short-chain fatty acid transporter</fullName>
    </submittedName>
</protein>
<dbReference type="PANTHER" id="PTHR41983:SF2">
    <property type="entry name" value="SHORT-CHAIN FATTY ACID TRANSPORTER-RELATED"/>
    <property type="match status" value="1"/>
</dbReference>
<feature type="transmembrane region" description="Helical" evidence="1">
    <location>
        <begin position="438"/>
        <end position="459"/>
    </location>
</feature>
<gene>
    <name evidence="2" type="ORF">JZ786_23275</name>
</gene>
<evidence type="ECO:0000313" key="2">
    <source>
        <dbReference type="EMBL" id="QSO47276.1"/>
    </source>
</evidence>
<keyword evidence="3" id="KW-1185">Reference proteome</keyword>
<dbReference type="PANTHER" id="PTHR41983">
    <property type="entry name" value="SHORT-CHAIN FATTY ACID TRANSPORTER-RELATED"/>
    <property type="match status" value="1"/>
</dbReference>
<reference evidence="2 3" key="1">
    <citation type="submission" date="2021-02" db="EMBL/GenBank/DDBJ databases">
        <title>Alicyclobacillus curvatus sp. nov. and Alicyclobacillus mengziensis sp. nov., two acidophilic bacteria isolated from acid mine drainage.</title>
        <authorList>
            <person name="Huang Y."/>
        </authorList>
    </citation>
    <scope>NUCLEOTIDE SEQUENCE [LARGE SCALE GENOMIC DNA]</scope>
    <source>
        <strain evidence="2 3">S30H14</strain>
    </source>
</reference>
<dbReference type="Proteomes" id="UP000663505">
    <property type="component" value="Chromosome"/>
</dbReference>
<keyword evidence="1" id="KW-0812">Transmembrane</keyword>
<feature type="transmembrane region" description="Helical" evidence="1">
    <location>
        <begin position="99"/>
        <end position="127"/>
    </location>
</feature>
<keyword evidence="1" id="KW-0472">Membrane</keyword>
<dbReference type="KEGG" id="afx:JZ786_23275"/>
<feature type="transmembrane region" description="Helical" evidence="1">
    <location>
        <begin position="20"/>
        <end position="39"/>
    </location>
</feature>
<dbReference type="Pfam" id="PF02667">
    <property type="entry name" value="SCFA_trans"/>
    <property type="match status" value="1"/>
</dbReference>
<name>A0A9X7VY78_9BACL</name>
<evidence type="ECO:0000256" key="1">
    <source>
        <dbReference type="SAM" id="Phobius"/>
    </source>
</evidence>